<accession>A0A0G4FJA5</accession>
<dbReference type="Proteomes" id="UP000041254">
    <property type="component" value="Unassembled WGS sequence"/>
</dbReference>
<feature type="compositionally biased region" description="Basic and acidic residues" evidence="1">
    <location>
        <begin position="1"/>
        <end position="38"/>
    </location>
</feature>
<dbReference type="InParanoid" id="A0A0G4FJA5"/>
<evidence type="ECO:0000313" key="3">
    <source>
        <dbReference type="Proteomes" id="UP000041254"/>
    </source>
</evidence>
<dbReference type="EMBL" id="CDMY01000444">
    <property type="protein sequence ID" value="CEM13147.1"/>
    <property type="molecule type" value="Genomic_DNA"/>
</dbReference>
<organism evidence="2 3">
    <name type="scientific">Vitrella brassicaformis (strain CCMP3155)</name>
    <dbReference type="NCBI Taxonomy" id="1169540"/>
    <lineage>
        <taxon>Eukaryota</taxon>
        <taxon>Sar</taxon>
        <taxon>Alveolata</taxon>
        <taxon>Colpodellida</taxon>
        <taxon>Vitrellaceae</taxon>
        <taxon>Vitrella</taxon>
    </lineage>
</organism>
<evidence type="ECO:0000256" key="1">
    <source>
        <dbReference type="SAM" id="MobiDB-lite"/>
    </source>
</evidence>
<reference evidence="2 3" key="1">
    <citation type="submission" date="2014-11" db="EMBL/GenBank/DDBJ databases">
        <authorList>
            <person name="Zhu J."/>
            <person name="Qi W."/>
            <person name="Song R."/>
        </authorList>
    </citation>
    <scope>NUCLEOTIDE SEQUENCE [LARGE SCALE GENOMIC DNA]</scope>
</reference>
<sequence>MEEREARRAEDMERERREKEEEDQRQREEQEQRQREEQEQQQQRMAREAGDEKKKEAEARRASWESTAITDKFGRNSFVHHGSTFSLLESQFSTLNTSQPPMVMRMQVTKDRKVTPVVAYTVTSGPHPTAKAPYSIELPSSRDVRQRKIAVYILYPVASISFDSL</sequence>
<evidence type="ECO:0000313" key="2">
    <source>
        <dbReference type="EMBL" id="CEM13147.1"/>
    </source>
</evidence>
<dbReference type="AlphaFoldDB" id="A0A0G4FJA5"/>
<name>A0A0G4FJA5_VITBC</name>
<dbReference type="VEuPathDB" id="CryptoDB:Vbra_1370"/>
<feature type="compositionally biased region" description="Basic and acidic residues" evidence="1">
    <location>
        <begin position="45"/>
        <end position="63"/>
    </location>
</feature>
<protein>
    <submittedName>
        <fullName evidence="2">Uncharacterized protein</fullName>
    </submittedName>
</protein>
<keyword evidence="3" id="KW-1185">Reference proteome</keyword>
<proteinExistence type="predicted"/>
<gene>
    <name evidence="2" type="ORF">Vbra_1370</name>
</gene>
<feature type="region of interest" description="Disordered" evidence="1">
    <location>
        <begin position="1"/>
        <end position="76"/>
    </location>
</feature>